<comment type="caution">
    <text evidence="1">The sequence shown here is derived from an EMBL/GenBank/DDBJ whole genome shotgun (WGS) entry which is preliminary data.</text>
</comment>
<organism evidence="1 2">
    <name type="scientific">SAR86 cluster bacterium</name>
    <dbReference type="NCBI Taxonomy" id="2030880"/>
    <lineage>
        <taxon>Bacteria</taxon>
        <taxon>Pseudomonadati</taxon>
        <taxon>Pseudomonadota</taxon>
        <taxon>Gammaproteobacteria</taxon>
        <taxon>SAR86 cluster</taxon>
    </lineage>
</organism>
<accession>A0A937IFZ9</accession>
<dbReference type="AlphaFoldDB" id="A0A937IFZ9"/>
<proteinExistence type="predicted"/>
<gene>
    <name evidence="1" type="ORF">ISQ64_01550</name>
</gene>
<evidence type="ECO:0000313" key="1">
    <source>
        <dbReference type="EMBL" id="MBL6818072.1"/>
    </source>
</evidence>
<protein>
    <submittedName>
        <fullName evidence="1">Uncharacterized protein</fullName>
    </submittedName>
</protein>
<evidence type="ECO:0000313" key="2">
    <source>
        <dbReference type="Proteomes" id="UP000711391"/>
    </source>
</evidence>
<dbReference type="Proteomes" id="UP000711391">
    <property type="component" value="Unassembled WGS sequence"/>
</dbReference>
<reference evidence="1" key="1">
    <citation type="submission" date="2020-10" db="EMBL/GenBank/DDBJ databases">
        <title>Microbiome of the Black Sea water column analyzed by genome centric metagenomics.</title>
        <authorList>
            <person name="Cabello-Yeves P.J."/>
            <person name="Callieri C."/>
            <person name="Picazo A."/>
            <person name="Mehrshad M."/>
            <person name="Haro-Moreno J.M."/>
            <person name="Roda-Garcia J."/>
            <person name="Dzembekova N."/>
            <person name="Slabakova V."/>
            <person name="Slabakova N."/>
            <person name="Moncheva S."/>
            <person name="Rodriguez-Valera F."/>
        </authorList>
    </citation>
    <scope>NUCLEOTIDE SEQUENCE</scope>
    <source>
        <strain evidence="1">BS307-5m-G50</strain>
    </source>
</reference>
<sequence length="134" mass="15781">MIFSKYDETSINNSKKLIRRVLSATIENPDNPESLNFFQSDTYRFYFLMSFMKEALEGNEISQEYAISLVPKKFASRIKRLQVLKQAVQLSYIIEKSSEVDRRRRIYFPSELLLDDFVKYANDSDKQVKLDKSA</sequence>
<dbReference type="EMBL" id="JADHQD010000006">
    <property type="protein sequence ID" value="MBL6818072.1"/>
    <property type="molecule type" value="Genomic_DNA"/>
</dbReference>
<name>A0A937IFZ9_9GAMM</name>